<evidence type="ECO:0000313" key="3">
    <source>
        <dbReference type="Proteomes" id="UP000169752"/>
    </source>
</evidence>
<proteinExistence type="predicted"/>
<sequence length="322" mass="35396">MTEEQQLVHQERVAGREVQREVQSVQAAPSRHRRRSRRQLRQMQHREPVKVLFHQVQGVNDPSSDKLAVLEELAARVVVGEGGLRYDWGVLETSGDLGTRSGHLNVSVRCAQVGVELEEQPCAPGFPAARGLHGAVLPGAAALVLRRDRLTLGHRRYVGLGIQAARLVIEFVRLGQLAAVVRQLGLAAATLLGLVAPGKPVDARRRRSRLFTARHAPHGRVVVHVGHLQLPHQAAQPGPDLGRVADRPPVPQKGRRHGRAVVLVEHVPVLIAGADHQRRPAREVVVQELDVDRHPLVLSPLVLVYFVFLVLPRSSALLRCSL</sequence>
<evidence type="ECO:0000256" key="1">
    <source>
        <dbReference type="SAM" id="MobiDB-lite"/>
    </source>
</evidence>
<dbReference type="EMBL" id="AP008984">
    <property type="protein sequence ID" value="BAF48832.1"/>
    <property type="molecule type" value="Genomic_DNA"/>
</dbReference>
<dbReference type="Proteomes" id="UP000169752">
    <property type="component" value="Segment"/>
</dbReference>
<name>A4FTC7_CYHV3</name>
<feature type="compositionally biased region" description="Basic and acidic residues" evidence="1">
    <location>
        <begin position="9"/>
        <end position="20"/>
    </location>
</feature>
<organism evidence="2 3">
    <name type="scientific">Cyprinid herpesvirus 3</name>
    <name type="common">CyHV-3</name>
    <dbReference type="NCBI Taxonomy" id="180230"/>
    <lineage>
        <taxon>Viruses</taxon>
        <taxon>Duplodnaviria</taxon>
        <taxon>Heunggongvirae</taxon>
        <taxon>Peploviricota</taxon>
        <taxon>Herviviricetes</taxon>
        <taxon>Herpesvirales</taxon>
        <taxon>Alloherpesviridae</taxon>
        <taxon>Cyvirus</taxon>
        <taxon>Cyvirus cyprinidallo3</taxon>
    </lineage>
</organism>
<reference evidence="2 3" key="1">
    <citation type="journal article" date="2007" name="J. Virol.">
        <title>Genome sequences of three koi herpesvirus isolates representing the expanding distribution of an emerging disease threatening koi and common carp worldwide.</title>
        <authorList>
            <person name="Aoki T."/>
            <person name="Hirono I."/>
            <person name="Kurokawa K."/>
            <person name="Fukuda H."/>
            <person name="Nahary R."/>
            <person name="Eldar A."/>
            <person name="Davison A.J."/>
            <person name="Waltzek T.B."/>
            <person name="Bercovier H."/>
            <person name="Hedrick R.P."/>
        </authorList>
    </citation>
    <scope>NUCLEOTIDE SEQUENCE [LARGE SCALE GENOMIC DNA]</scope>
    <source>
        <strain evidence="2">TUMST1</strain>
    </source>
</reference>
<feature type="compositionally biased region" description="Basic residues" evidence="1">
    <location>
        <begin position="30"/>
        <end position="40"/>
    </location>
</feature>
<evidence type="ECO:0000313" key="2">
    <source>
        <dbReference type="EMBL" id="BAF48832.1"/>
    </source>
</evidence>
<feature type="region of interest" description="Disordered" evidence="1">
    <location>
        <begin position="1"/>
        <end position="41"/>
    </location>
</feature>
<protein>
    <submittedName>
        <fullName evidence="2">Uncharacterized protein</fullName>
    </submittedName>
</protein>
<accession>A4FTC7</accession>
<gene>
    <name evidence="2" type="ORF">KHVJ028</name>
</gene>